<dbReference type="eggNOG" id="COG0300">
    <property type="taxonomic scope" value="Bacteria"/>
</dbReference>
<dbReference type="NCBIfam" id="NF004826">
    <property type="entry name" value="PRK06182.1"/>
    <property type="match status" value="1"/>
</dbReference>
<name>C5BLZ1_TERTT</name>
<dbReference type="SUPFAM" id="SSF51735">
    <property type="entry name" value="NAD(P)-binding Rossmann-fold domains"/>
    <property type="match status" value="1"/>
</dbReference>
<gene>
    <name evidence="4" type="ordered locus">TERTU_2667</name>
</gene>
<protein>
    <submittedName>
        <fullName evidence="4">Oxidoreductase, short chain dehydrogenase/reductase family</fullName>
    </submittedName>
</protein>
<dbReference type="EMBL" id="CP001614">
    <property type="protein sequence ID" value="ACR13160.1"/>
    <property type="molecule type" value="Genomic_DNA"/>
</dbReference>
<dbReference type="PANTHER" id="PTHR44169">
    <property type="entry name" value="NADPH-DEPENDENT 1-ACYLDIHYDROXYACETONE PHOSPHATE REDUCTASE"/>
    <property type="match status" value="1"/>
</dbReference>
<dbReference type="GeneID" id="58410135"/>
<keyword evidence="5" id="KW-1185">Reference proteome</keyword>
<dbReference type="KEGG" id="ttu:TERTU_2667"/>
<evidence type="ECO:0000256" key="2">
    <source>
        <dbReference type="ARBA" id="ARBA00023002"/>
    </source>
</evidence>
<dbReference type="STRING" id="377629.TERTU_2667"/>
<evidence type="ECO:0000256" key="1">
    <source>
        <dbReference type="ARBA" id="ARBA00006484"/>
    </source>
</evidence>
<dbReference type="Proteomes" id="UP000009080">
    <property type="component" value="Chromosome"/>
</dbReference>
<evidence type="ECO:0000313" key="5">
    <source>
        <dbReference type="Proteomes" id="UP000009080"/>
    </source>
</evidence>
<dbReference type="CDD" id="cd05374">
    <property type="entry name" value="17beta-HSD-like_SDR_c"/>
    <property type="match status" value="1"/>
</dbReference>
<keyword evidence="2" id="KW-0560">Oxidoreductase</keyword>
<dbReference type="PANTHER" id="PTHR44169:SF6">
    <property type="entry name" value="NADPH-DEPENDENT 1-ACYLDIHYDROXYACETONE PHOSPHATE REDUCTASE"/>
    <property type="match status" value="1"/>
</dbReference>
<evidence type="ECO:0000313" key="4">
    <source>
        <dbReference type="EMBL" id="ACR13160.1"/>
    </source>
</evidence>
<dbReference type="GO" id="GO:0016491">
    <property type="term" value="F:oxidoreductase activity"/>
    <property type="evidence" value="ECO:0007669"/>
    <property type="project" value="UniProtKB-KW"/>
</dbReference>
<organism evidence="4 5">
    <name type="scientific">Teredinibacter turnerae (strain ATCC 39867 / T7901)</name>
    <dbReference type="NCBI Taxonomy" id="377629"/>
    <lineage>
        <taxon>Bacteria</taxon>
        <taxon>Pseudomonadati</taxon>
        <taxon>Pseudomonadota</taxon>
        <taxon>Gammaproteobacteria</taxon>
        <taxon>Cellvibrionales</taxon>
        <taxon>Cellvibrionaceae</taxon>
        <taxon>Teredinibacter</taxon>
    </lineage>
</organism>
<dbReference type="PRINTS" id="PR00080">
    <property type="entry name" value="SDRFAMILY"/>
</dbReference>
<dbReference type="InterPro" id="IPR002347">
    <property type="entry name" value="SDR_fam"/>
</dbReference>
<dbReference type="AlphaFoldDB" id="C5BLZ1"/>
<accession>C5BLZ1</accession>
<sequence>MKTKTILVTGASSGIGLAVANAFAEMGHTVYAAARREEQMREACVAGVKILKLDLTDEASISACVAIIKAESGGVDVLVNNAGYGEYGALEQVPVDDGRRQFEVNLFGLASLTQKLIAPMRERGAGRIINVSSVGGSFTTAFGGWYHATKFGLEGYSGALRQELKPFGIDVAIIKPGGTRSEWAQIAGENLVKNSSDGPYAAHAAALKELFATGGGNEKLQVGPEVIVKLIAHAAFSSKPKVSYVPSGLPKLMMLFHWILPARRFDKLMAKGLKLDVRHTSGKTA</sequence>
<evidence type="ECO:0000256" key="3">
    <source>
        <dbReference type="RuleBase" id="RU000363"/>
    </source>
</evidence>
<dbReference type="PRINTS" id="PR00081">
    <property type="entry name" value="GDHRDH"/>
</dbReference>
<dbReference type="Gene3D" id="3.40.50.720">
    <property type="entry name" value="NAD(P)-binding Rossmann-like Domain"/>
    <property type="match status" value="1"/>
</dbReference>
<proteinExistence type="inferred from homology"/>
<dbReference type="HOGENOM" id="CLU_010194_2_9_6"/>
<dbReference type="RefSeq" id="WP_015819273.1">
    <property type="nucleotide sequence ID" value="NC_012997.1"/>
</dbReference>
<dbReference type="OrthoDB" id="9775296at2"/>
<comment type="similarity">
    <text evidence="1 3">Belongs to the short-chain dehydrogenases/reductases (SDR) family.</text>
</comment>
<dbReference type="InterPro" id="IPR036291">
    <property type="entry name" value="NAD(P)-bd_dom_sf"/>
</dbReference>
<reference evidence="4 5" key="1">
    <citation type="journal article" date="2009" name="PLoS ONE">
        <title>The complete genome of Teredinibacter turnerae T7901: an intracellular endosymbiont of marine wood-boring bivalves (shipworms).</title>
        <authorList>
            <person name="Yang J.C."/>
            <person name="Madupu R."/>
            <person name="Durkin A.S."/>
            <person name="Ekborg N.A."/>
            <person name="Pedamallu C.S."/>
            <person name="Hostetler J.B."/>
            <person name="Radune D."/>
            <person name="Toms B.S."/>
            <person name="Henrissat B."/>
            <person name="Coutinho P.M."/>
            <person name="Schwarz S."/>
            <person name="Field L."/>
            <person name="Trindade-Silva A.E."/>
            <person name="Soares C.A.G."/>
            <person name="Elshahawi S."/>
            <person name="Hanora A."/>
            <person name="Schmidt E.W."/>
            <person name="Haygood M.G."/>
            <person name="Posfai J."/>
            <person name="Benner J."/>
            <person name="Madinger C."/>
            <person name="Nove J."/>
            <person name="Anton B."/>
            <person name="Chaudhary K."/>
            <person name="Foster J."/>
            <person name="Holman A."/>
            <person name="Kumar S."/>
            <person name="Lessard P.A."/>
            <person name="Luyten Y.A."/>
            <person name="Slatko B."/>
            <person name="Wood N."/>
            <person name="Wu B."/>
            <person name="Teplitski M."/>
            <person name="Mougous J.D."/>
            <person name="Ward N."/>
            <person name="Eisen J.A."/>
            <person name="Badger J.H."/>
            <person name="Distel D.L."/>
        </authorList>
    </citation>
    <scope>NUCLEOTIDE SEQUENCE [LARGE SCALE GENOMIC DNA]</scope>
    <source>
        <strain evidence="5">ATCC 39867 / T7901</strain>
    </source>
</reference>
<dbReference type="Pfam" id="PF00106">
    <property type="entry name" value="adh_short"/>
    <property type="match status" value="1"/>
</dbReference>